<evidence type="ECO:0000313" key="14">
    <source>
        <dbReference type="EMBL" id="EMC99187.1"/>
    </source>
</evidence>
<dbReference type="GO" id="GO:0044611">
    <property type="term" value="C:nuclear pore inner ring"/>
    <property type="evidence" value="ECO:0007669"/>
    <property type="project" value="TreeGrafter"/>
</dbReference>
<dbReference type="Pfam" id="PF21093">
    <property type="entry name" value="Nup188_N-subdom_III"/>
    <property type="match status" value="1"/>
</dbReference>
<dbReference type="Gene3D" id="1.25.10.70">
    <property type="match status" value="1"/>
</dbReference>
<dbReference type="GO" id="GO:0051028">
    <property type="term" value="P:mRNA transport"/>
    <property type="evidence" value="ECO:0007669"/>
    <property type="project" value="UniProtKB-KW"/>
</dbReference>
<feature type="domain" description="Nucleoporin Nup188 N-terminal" evidence="11">
    <location>
        <begin position="88"/>
        <end position="429"/>
    </location>
</feature>
<keyword evidence="5" id="KW-0811">Translocation</keyword>
<dbReference type="GO" id="GO:0006405">
    <property type="term" value="P:RNA export from nucleus"/>
    <property type="evidence" value="ECO:0007669"/>
    <property type="project" value="TreeGrafter"/>
</dbReference>
<keyword evidence="4" id="KW-0653">Protein transport</keyword>
<dbReference type="OrthoDB" id="102511at2759"/>
<evidence type="ECO:0000259" key="12">
    <source>
        <dbReference type="Pfam" id="PF18378"/>
    </source>
</evidence>
<evidence type="ECO:0000256" key="3">
    <source>
        <dbReference type="ARBA" id="ARBA00022816"/>
    </source>
</evidence>
<protein>
    <recommendedName>
        <fullName evidence="9">Nucleoporin NUP188</fullName>
    </recommendedName>
</protein>
<dbReference type="InterPro" id="IPR044840">
    <property type="entry name" value="Nup188"/>
</dbReference>
<dbReference type="STRING" id="717646.M2LWX9"/>
<dbReference type="Pfam" id="PF10487">
    <property type="entry name" value="Nup188_N"/>
    <property type="match status" value="1"/>
</dbReference>
<evidence type="ECO:0000256" key="8">
    <source>
        <dbReference type="ARBA" id="ARBA00038387"/>
    </source>
</evidence>
<proteinExistence type="inferred from homology"/>
<comment type="similarity">
    <text evidence="8">Belongs to the Nup188 family.</text>
</comment>
<dbReference type="GO" id="GO:0017056">
    <property type="term" value="F:structural constituent of nuclear pore"/>
    <property type="evidence" value="ECO:0007669"/>
    <property type="project" value="InterPro"/>
</dbReference>
<evidence type="ECO:0000259" key="13">
    <source>
        <dbReference type="Pfam" id="PF21093"/>
    </source>
</evidence>
<evidence type="ECO:0000256" key="5">
    <source>
        <dbReference type="ARBA" id="ARBA00023010"/>
    </source>
</evidence>
<evidence type="ECO:0000313" key="15">
    <source>
        <dbReference type="Proteomes" id="UP000011761"/>
    </source>
</evidence>
<gene>
    <name evidence="14" type="ORF">BAUCODRAFT_573479</name>
</gene>
<keyword evidence="3" id="KW-0509">mRNA transport</keyword>
<reference evidence="14 15" key="1">
    <citation type="journal article" date="2012" name="PLoS Pathog.">
        <title>Diverse lifestyles and strategies of plant pathogenesis encoded in the genomes of eighteen Dothideomycetes fungi.</title>
        <authorList>
            <person name="Ohm R.A."/>
            <person name="Feau N."/>
            <person name="Henrissat B."/>
            <person name="Schoch C.L."/>
            <person name="Horwitz B.A."/>
            <person name="Barry K.W."/>
            <person name="Condon B.J."/>
            <person name="Copeland A.C."/>
            <person name="Dhillon B."/>
            <person name="Glaser F."/>
            <person name="Hesse C.N."/>
            <person name="Kosti I."/>
            <person name="LaButti K."/>
            <person name="Lindquist E.A."/>
            <person name="Lucas S."/>
            <person name="Salamov A.A."/>
            <person name="Bradshaw R.E."/>
            <person name="Ciuffetti L."/>
            <person name="Hamelin R.C."/>
            <person name="Kema G.H.J."/>
            <person name="Lawrence C."/>
            <person name="Scott J.A."/>
            <person name="Spatafora J.W."/>
            <person name="Turgeon B.G."/>
            <person name="de Wit P.J.G.M."/>
            <person name="Zhong S."/>
            <person name="Goodwin S.B."/>
            <person name="Grigoriev I.V."/>
        </authorList>
    </citation>
    <scope>NUCLEOTIDE SEQUENCE [LARGE SCALE GENOMIC DNA]</scope>
    <source>
        <strain evidence="14 15">UAMH 10762</strain>
    </source>
</reference>
<organism evidence="14 15">
    <name type="scientific">Baudoinia panamericana (strain UAMH 10762)</name>
    <name type="common">Angels' share fungus</name>
    <name type="synonym">Baudoinia compniacensis (strain UAMH 10762)</name>
    <dbReference type="NCBI Taxonomy" id="717646"/>
    <lineage>
        <taxon>Eukaryota</taxon>
        <taxon>Fungi</taxon>
        <taxon>Dikarya</taxon>
        <taxon>Ascomycota</taxon>
        <taxon>Pezizomycotina</taxon>
        <taxon>Dothideomycetes</taxon>
        <taxon>Dothideomycetidae</taxon>
        <taxon>Mycosphaerellales</taxon>
        <taxon>Teratosphaeriaceae</taxon>
        <taxon>Baudoinia</taxon>
    </lineage>
</organism>
<dbReference type="PANTHER" id="PTHR31431:SF1">
    <property type="entry name" value="NUCLEOPORIN NUP188"/>
    <property type="match status" value="1"/>
</dbReference>
<feature type="domain" description="Nucleoporin Nup188 N-terminal subdomain III" evidence="13">
    <location>
        <begin position="750"/>
        <end position="1172"/>
    </location>
</feature>
<evidence type="ECO:0000256" key="9">
    <source>
        <dbReference type="ARBA" id="ARBA00040174"/>
    </source>
</evidence>
<dbReference type="RefSeq" id="XP_007674158.1">
    <property type="nucleotide sequence ID" value="XM_007675968.1"/>
</dbReference>
<keyword evidence="2" id="KW-0813">Transport</keyword>
<feature type="domain" description="Nuclear pore protein Nup188 C-terminal" evidence="12">
    <location>
        <begin position="1482"/>
        <end position="1845"/>
    </location>
</feature>
<dbReference type="GO" id="GO:0006606">
    <property type="term" value="P:protein import into nucleus"/>
    <property type="evidence" value="ECO:0007669"/>
    <property type="project" value="TreeGrafter"/>
</dbReference>
<keyword evidence="7" id="KW-0539">Nucleus</keyword>
<dbReference type="Pfam" id="PF18378">
    <property type="entry name" value="Nup188_C"/>
    <property type="match status" value="1"/>
</dbReference>
<evidence type="ECO:0000256" key="6">
    <source>
        <dbReference type="ARBA" id="ARBA00023132"/>
    </source>
</evidence>
<evidence type="ECO:0000256" key="10">
    <source>
        <dbReference type="SAM" id="MobiDB-lite"/>
    </source>
</evidence>
<sequence>MAEPAYFPSLDKCLAGDDLLMPWTTAYNVLCDLPVAVRSYTLEYFLNTPEALKAIENPFEPFGTRSPESKARFETKTAPIHVTQGNGAKDLEQLKKDALWLSEQVQIEEEAALRIAIVESQQRPIQQLLTFGGQSQVDVAESNEFGVSMFARSTAALAASANGTPTSSPDFGDDEVRQLSLLQAYLDERHAILKLAAELIGRHVCDEQNVDEINGLWIDRLAKRVAAGDSSTVTPNKAHNSTIRNAIAAVRQCLEHIDDRRKWPTVFTKVPESETIYATATYWRLTDLLRHILARVRWLSIRHELTDAETVQSWFKLMDDANFIGYLGAPVPSLNAEIPQCLAGMVSLAVVQLPQAVQHVDQMVTDQPRDGVQYPALTKESGSLCSADCARTVTKAMYNAARGNNTIAAPVMYAWALIATQIRNLIAMENNKREARELRLVDSSSDAERATTATRRGSRAPADSEIRLLWDWFLNPDLEEVGPDPARFFMVAAVDRLNAYGAVSWTSSVITAAYGSEPTLPTALMTRGHLYDLLRQGLDAVGYESISFDATLAVLTPGMPHQSLDHFTALSTKFMADDERFRPAVLDEALARYPYELTPLLQLCTILAAGEHDYADGSPTIVQVLENVKTVTLMVPEHFRSYTLENEDENANGMALTADLPIFAPRQESFAGERRLIMDRAMAEAEEEGPRNVMVVPAGASGIVAKEDRPMVLALKHPHSALEYVGLLLSTLLPGSDIVPAHLTEEMDRQTAADIVALITALLTASLKQDESGEDARFILGRVGFALHDETDIAAVIGELFELELLSHLDQAAQPGSLELCVACAEFFTKLTWISPERVWSLLARSSLLGAIGGTSALAAVVGGTEAHINCFRFLAAVSKLYNECLQDAVAGLVKRKSRPARANSSRFDSPMMGSDTTPERTIGSVLNKFTRVALDACQNFNTWRFANAQQKGEVSSSLLDGFGMLLRWTYGLDKPATSLDVLAKQRDRISALLVPAAEVVLNAYAPSNDAAGSTLQEPLTATFADALTVEDESIPVPERGAMIEHIQSLCSFLCRVLRTARFVDAPRAYRLATELLKTVPTVAMLIATSRIWKLDIATYLTELVLSLDCTTENPPSLLSGLSTEAAKAFLIIVAQLDRPVADLDTECEVWRFLTAVLESRQQWFSMYLLTGTLPKDKLKSTTRVTEDTRARPLLAYALDELSRITQLVPARAKAMLRFVAAAQSVWVWSTVSVRQHPDFLKNALAWLDELQPPQRGGAKEHDSLVSASEHQAAAYLCEILAVNLHASLETGNQDVLKLLVPKLAFLSKHACAVDAYNRSLHRNLAENMGRRFGGVILADFKKTEASPTEHGRDFAYDFDFADRVLQHQSMAWGSVNETKAQGYAAEVIRANVNLSLLDAQINLLRSWKTLAMTLGQCVKADQGVQEPLIHTVEASLRANEIANLEEPGMIEAAQIRAELAFVVLSKLVDVKCGKAGMKNVLSGVWALVVKSPADYSIATAPEDLVQYRTLLQILFLAIRPHIYSPLEPILPSLSANIASMAVEIVARLVGPAFRALCGNLHGGGDLQTSMSLAQPTDFALITATLQAILSIRGVQIPHIPISDATTNSGMVRGALSLYSWSDQLAEVMDNDPVYGEIAVSALVTLSSIPQVAEQMALEGVLLQLSNANLSNYFRKPGGKGQWDEPARMYGIWTDGFLPLCLNLLDAVGPALAGEVAAFLNSFPEQLARAEKAFQMDARRIHSGEVSLGMVKELHALVLVGLTIQSDVARAAAEGLDAADVQPLRYDVENAKAEMQKLARPQRSWAGSLVATNEREALWATGGAKGEYGSELERRVVTEVREVLRLFGE</sequence>
<keyword evidence="15" id="KW-1185">Reference proteome</keyword>
<dbReference type="EMBL" id="KB445552">
    <property type="protein sequence ID" value="EMC99187.1"/>
    <property type="molecule type" value="Genomic_DNA"/>
</dbReference>
<name>M2LWX9_BAUPA</name>
<comment type="subcellular location">
    <subcellularLocation>
        <location evidence="1">Nucleus</location>
        <location evidence="1">Nuclear pore complex</location>
    </subcellularLocation>
</comment>
<evidence type="ECO:0000259" key="11">
    <source>
        <dbReference type="Pfam" id="PF10487"/>
    </source>
</evidence>
<dbReference type="PANTHER" id="PTHR31431">
    <property type="entry name" value="NUCLEOPORIN NUP188 HOMOLOG"/>
    <property type="match status" value="1"/>
</dbReference>
<dbReference type="eggNOG" id="ENOG502QQFV">
    <property type="taxonomic scope" value="Eukaryota"/>
</dbReference>
<dbReference type="InterPro" id="IPR041634">
    <property type="entry name" value="Nup188_C"/>
</dbReference>
<evidence type="ECO:0000256" key="1">
    <source>
        <dbReference type="ARBA" id="ARBA00004567"/>
    </source>
</evidence>
<feature type="region of interest" description="Disordered" evidence="10">
    <location>
        <begin position="439"/>
        <end position="458"/>
    </location>
</feature>
<dbReference type="GeneID" id="19115670"/>
<evidence type="ECO:0000256" key="4">
    <source>
        <dbReference type="ARBA" id="ARBA00022927"/>
    </source>
</evidence>
<dbReference type="KEGG" id="bcom:BAUCODRAFT_573479"/>
<dbReference type="Proteomes" id="UP000011761">
    <property type="component" value="Unassembled WGS sequence"/>
</dbReference>
<dbReference type="InterPro" id="IPR018864">
    <property type="entry name" value="Nucleoporin_Nup188_N"/>
</dbReference>
<evidence type="ECO:0000256" key="2">
    <source>
        <dbReference type="ARBA" id="ARBA00022448"/>
    </source>
</evidence>
<dbReference type="OMA" id="HSWKFFA"/>
<accession>M2LWX9</accession>
<dbReference type="Pfam" id="PF21094">
    <property type="entry name" value="Nup188_SH3-like"/>
    <property type="match status" value="1"/>
</dbReference>
<evidence type="ECO:0000256" key="7">
    <source>
        <dbReference type="ARBA" id="ARBA00023242"/>
    </source>
</evidence>
<dbReference type="HOGENOM" id="CLU_001029_0_0_1"/>
<keyword evidence="6" id="KW-0906">Nuclear pore complex</keyword>
<dbReference type="InterPro" id="IPR048883">
    <property type="entry name" value="Nup188_N-subdom_III"/>
</dbReference>